<gene>
    <name evidence="1" type="ORF">SKTS_18620</name>
</gene>
<dbReference type="AlphaFoldDB" id="A0A6F8VD83"/>
<accession>A0A6F8VD83</accession>
<organism evidence="1 2">
    <name type="scientific">Sulfurimicrobium lacus</name>
    <dbReference type="NCBI Taxonomy" id="2715678"/>
    <lineage>
        <taxon>Bacteria</taxon>
        <taxon>Pseudomonadati</taxon>
        <taxon>Pseudomonadota</taxon>
        <taxon>Betaproteobacteria</taxon>
        <taxon>Nitrosomonadales</taxon>
        <taxon>Sulfuricellaceae</taxon>
        <taxon>Sulfurimicrobium</taxon>
    </lineage>
</organism>
<keyword evidence="2" id="KW-1185">Reference proteome</keyword>
<evidence type="ECO:0000313" key="2">
    <source>
        <dbReference type="Proteomes" id="UP000502260"/>
    </source>
</evidence>
<proteinExistence type="predicted"/>
<dbReference type="EMBL" id="AP022853">
    <property type="protein sequence ID" value="BCB26976.1"/>
    <property type="molecule type" value="Genomic_DNA"/>
</dbReference>
<sequence>MTHLIRPFSGLRPAPGFASDVAAPPYDVLSTAEARIRVTGKPWSFLHISKPEIDLPPETDPYAAAVYAKGAENLQKMLAAGVLAQDAAPCYYAYRIVMGEHSQTGLVAAASVADYDTNRIRRHEFTRPDKEDDRVRQIDALNAQTGPVLLAYPAAPTVDAILAQASQGQPEADVTADDGIRHTIWLIRDAAAITQLTAAFDAMHAIYIADGHHRSAAASRVAAARKAANPQHNGEESYNYFLSVIFPHHEMKIMDYNRVMTDLNGLSKAQFLARVGEKFSVESATGQFKPAKPGEFGMYLGGVWYRLSVNADLIPVADPVARLDVSLLQNNLIAPVLGISDPRRDKRIDFVGGIRGLAELEKRVDSGEMAVAFALFATSMEDLMAVADAGEVMPPKSTWFEPKLADGLVSHVLD</sequence>
<name>A0A6F8VD83_9PROT</name>
<dbReference type="RefSeq" id="WP_173063778.1">
    <property type="nucleotide sequence ID" value="NZ_AP022853.1"/>
</dbReference>
<dbReference type="PIRSF" id="PIRSF033563">
    <property type="entry name" value="UCP033563"/>
    <property type="match status" value="1"/>
</dbReference>
<evidence type="ECO:0000313" key="1">
    <source>
        <dbReference type="EMBL" id="BCB26976.1"/>
    </source>
</evidence>
<dbReference type="Pfam" id="PF06245">
    <property type="entry name" value="DUF1015"/>
    <property type="match status" value="1"/>
</dbReference>
<dbReference type="PANTHER" id="PTHR36454:SF1">
    <property type="entry name" value="DUF1015 DOMAIN-CONTAINING PROTEIN"/>
    <property type="match status" value="1"/>
</dbReference>
<dbReference type="Proteomes" id="UP000502260">
    <property type="component" value="Chromosome"/>
</dbReference>
<dbReference type="PANTHER" id="PTHR36454">
    <property type="entry name" value="LMO2823 PROTEIN"/>
    <property type="match status" value="1"/>
</dbReference>
<dbReference type="KEGG" id="slac:SKTS_18620"/>
<protein>
    <recommendedName>
        <fullName evidence="3">DUF1015 domain-containing protein</fullName>
    </recommendedName>
</protein>
<dbReference type="InterPro" id="IPR008323">
    <property type="entry name" value="UCP033563"/>
</dbReference>
<reference evidence="2" key="1">
    <citation type="submission" date="2020-03" db="EMBL/GenBank/DDBJ databases">
        <title>Complete genome sequence of sulfur-oxidizing bacterium skT11.</title>
        <authorList>
            <person name="Kanda M."/>
            <person name="Kojima H."/>
            <person name="Fukui M."/>
        </authorList>
    </citation>
    <scope>NUCLEOTIDE SEQUENCE [LARGE SCALE GENOMIC DNA]</scope>
    <source>
        <strain evidence="2">skT11</strain>
    </source>
</reference>
<evidence type="ECO:0008006" key="3">
    <source>
        <dbReference type="Google" id="ProtNLM"/>
    </source>
</evidence>